<protein>
    <submittedName>
        <fullName evidence="1">Oxidoreductase</fullName>
    </submittedName>
</protein>
<proteinExistence type="predicted"/>
<evidence type="ECO:0000313" key="2">
    <source>
        <dbReference type="Proteomes" id="UP000255125"/>
    </source>
</evidence>
<sequence>MTNTQGCGYVRLLDKAKVETDSEEPFAVSFNLKPSTLGDKVPIVLLPQEWLAGALPQTQSVKDAALYYFLPHCTEKTNEPNSIGLWQQVYERMGLNLQVQASGCCGMSGTYGHETKNAGTSEVIYKQSWAPLVPLAGYWLTDILAEAK</sequence>
<evidence type="ECO:0000313" key="1">
    <source>
        <dbReference type="EMBL" id="SUD33657.1"/>
    </source>
</evidence>
<dbReference type="EMBL" id="UGUS01000002">
    <property type="protein sequence ID" value="SUD33657.1"/>
    <property type="molecule type" value="Genomic_DNA"/>
</dbReference>
<dbReference type="KEGG" id="pfn:HZ99_14965"/>
<name>A0A379IJT5_PSEFL</name>
<dbReference type="AlphaFoldDB" id="A0A379IJT5"/>
<dbReference type="Proteomes" id="UP000255125">
    <property type="component" value="Unassembled WGS sequence"/>
</dbReference>
<organism evidence="1 2">
    <name type="scientific">Pseudomonas fluorescens</name>
    <dbReference type="NCBI Taxonomy" id="294"/>
    <lineage>
        <taxon>Bacteria</taxon>
        <taxon>Pseudomonadati</taxon>
        <taxon>Pseudomonadota</taxon>
        <taxon>Gammaproteobacteria</taxon>
        <taxon>Pseudomonadales</taxon>
        <taxon>Pseudomonadaceae</taxon>
        <taxon>Pseudomonas</taxon>
    </lineage>
</organism>
<accession>A0A379IJT5</accession>
<reference evidence="1 2" key="1">
    <citation type="submission" date="2018-06" db="EMBL/GenBank/DDBJ databases">
        <authorList>
            <consortium name="Pathogen Informatics"/>
            <person name="Doyle S."/>
        </authorList>
    </citation>
    <scope>NUCLEOTIDE SEQUENCE [LARGE SCALE GENOMIC DNA]</scope>
    <source>
        <strain evidence="1 2">NCTC10392</strain>
    </source>
</reference>
<gene>
    <name evidence="1" type="ORF">NCTC10392_05056</name>
</gene>